<evidence type="ECO:0000256" key="1">
    <source>
        <dbReference type="ARBA" id="ARBA00004123"/>
    </source>
</evidence>
<evidence type="ECO:0000313" key="8">
    <source>
        <dbReference type="Proteomes" id="UP000823775"/>
    </source>
</evidence>
<name>A0ABS8RZT7_DATST</name>
<keyword evidence="3" id="KW-0238">DNA-binding</keyword>
<evidence type="ECO:0000256" key="4">
    <source>
        <dbReference type="ARBA" id="ARBA00023163"/>
    </source>
</evidence>
<sequence>MDQMTTKRLEDRKTKASQEIGFSEYISSGLLKEYANGSEKVIKSKPVGSKDTSSLNAVKYSCLVDVKSRDFLVLPESWRDLLKRSKLGRWIIFLRGPDQRIWPTFYHSKRGFDVLTSGWKEVTAAYGLNAGDDCLFELVNQQERKFDIHKIRKSASKNAKRTTWSQLPCVVTRGTEKELCQFLINGSLTTFNSCLAG</sequence>
<dbReference type="InterPro" id="IPR015300">
    <property type="entry name" value="DNA-bd_pseudobarrel_sf"/>
</dbReference>
<keyword evidence="4" id="KW-0804">Transcription</keyword>
<dbReference type="Proteomes" id="UP000823775">
    <property type="component" value="Unassembled WGS sequence"/>
</dbReference>
<accession>A0ABS8RZT7</accession>
<dbReference type="SUPFAM" id="SSF101936">
    <property type="entry name" value="DNA-binding pseudobarrel domain"/>
    <property type="match status" value="1"/>
</dbReference>
<organism evidence="7 8">
    <name type="scientific">Datura stramonium</name>
    <name type="common">Jimsonweed</name>
    <name type="synonym">Common thornapple</name>
    <dbReference type="NCBI Taxonomy" id="4076"/>
    <lineage>
        <taxon>Eukaryota</taxon>
        <taxon>Viridiplantae</taxon>
        <taxon>Streptophyta</taxon>
        <taxon>Embryophyta</taxon>
        <taxon>Tracheophyta</taxon>
        <taxon>Spermatophyta</taxon>
        <taxon>Magnoliopsida</taxon>
        <taxon>eudicotyledons</taxon>
        <taxon>Gunneridae</taxon>
        <taxon>Pentapetalae</taxon>
        <taxon>asterids</taxon>
        <taxon>lamiids</taxon>
        <taxon>Solanales</taxon>
        <taxon>Solanaceae</taxon>
        <taxon>Solanoideae</taxon>
        <taxon>Datureae</taxon>
        <taxon>Datura</taxon>
    </lineage>
</organism>
<evidence type="ECO:0000256" key="3">
    <source>
        <dbReference type="ARBA" id="ARBA00023125"/>
    </source>
</evidence>
<dbReference type="EMBL" id="JACEIK010000152">
    <property type="protein sequence ID" value="MCD7451104.1"/>
    <property type="molecule type" value="Genomic_DNA"/>
</dbReference>
<protein>
    <recommendedName>
        <fullName evidence="6">TF-B3 domain-containing protein</fullName>
    </recommendedName>
</protein>
<evidence type="ECO:0000313" key="7">
    <source>
        <dbReference type="EMBL" id="MCD7451104.1"/>
    </source>
</evidence>
<reference evidence="7 8" key="1">
    <citation type="journal article" date="2021" name="BMC Genomics">
        <title>Datura genome reveals duplications of psychoactive alkaloid biosynthetic genes and high mutation rate following tissue culture.</title>
        <authorList>
            <person name="Rajewski A."/>
            <person name="Carter-House D."/>
            <person name="Stajich J."/>
            <person name="Litt A."/>
        </authorList>
    </citation>
    <scope>NUCLEOTIDE SEQUENCE [LARGE SCALE GENOMIC DNA]</scope>
    <source>
        <strain evidence="7">AR-01</strain>
    </source>
</reference>
<proteinExistence type="predicted"/>
<dbReference type="SMART" id="SM01019">
    <property type="entry name" value="B3"/>
    <property type="match status" value="1"/>
</dbReference>
<evidence type="ECO:0000256" key="5">
    <source>
        <dbReference type="ARBA" id="ARBA00023242"/>
    </source>
</evidence>
<gene>
    <name evidence="7" type="ORF">HAX54_009552</name>
</gene>
<keyword evidence="2" id="KW-0805">Transcription regulation</keyword>
<dbReference type="CDD" id="cd10017">
    <property type="entry name" value="B3_DNA"/>
    <property type="match status" value="1"/>
</dbReference>
<feature type="domain" description="TF-B3" evidence="6">
    <location>
        <begin position="57"/>
        <end position="154"/>
    </location>
</feature>
<dbReference type="Gene3D" id="2.40.330.10">
    <property type="entry name" value="DNA-binding pseudobarrel domain"/>
    <property type="match status" value="1"/>
</dbReference>
<keyword evidence="5" id="KW-0539">Nucleus</keyword>
<evidence type="ECO:0000259" key="6">
    <source>
        <dbReference type="PROSITE" id="PS50863"/>
    </source>
</evidence>
<comment type="caution">
    <text evidence="7">The sequence shown here is derived from an EMBL/GenBank/DDBJ whole genome shotgun (WGS) entry which is preliminary data.</text>
</comment>
<dbReference type="Pfam" id="PF02362">
    <property type="entry name" value="B3"/>
    <property type="match status" value="1"/>
</dbReference>
<evidence type="ECO:0000256" key="2">
    <source>
        <dbReference type="ARBA" id="ARBA00023015"/>
    </source>
</evidence>
<dbReference type="InterPro" id="IPR003340">
    <property type="entry name" value="B3_DNA-bd"/>
</dbReference>
<dbReference type="PROSITE" id="PS50863">
    <property type="entry name" value="B3"/>
    <property type="match status" value="1"/>
</dbReference>
<comment type="subcellular location">
    <subcellularLocation>
        <location evidence="1">Nucleus</location>
    </subcellularLocation>
</comment>
<keyword evidence="8" id="KW-1185">Reference proteome</keyword>